<reference evidence="7" key="1">
    <citation type="journal article" date="2019" name="Int. J. Syst. Evol. Microbiol.">
        <title>The Global Catalogue of Microorganisms (GCM) 10K type strain sequencing project: providing services to taxonomists for standard genome sequencing and annotation.</title>
        <authorList>
            <consortium name="The Broad Institute Genomics Platform"/>
            <consortium name="The Broad Institute Genome Sequencing Center for Infectious Disease"/>
            <person name="Wu L."/>
            <person name="Ma J."/>
        </authorList>
    </citation>
    <scope>NUCLEOTIDE SEQUENCE [LARGE SCALE GENOMIC DNA]</scope>
    <source>
        <strain evidence="7">CCUG 55328</strain>
    </source>
</reference>
<protein>
    <submittedName>
        <fullName evidence="6">Winged helix-turn-helix domain-containing tetratricopeptide repeat protein</fullName>
    </submittedName>
</protein>
<organism evidence="6 7">
    <name type="scientific">Seohaeicola saemankumensis</name>
    <dbReference type="NCBI Taxonomy" id="481181"/>
    <lineage>
        <taxon>Bacteria</taxon>
        <taxon>Pseudomonadati</taxon>
        <taxon>Pseudomonadota</taxon>
        <taxon>Alphaproteobacteria</taxon>
        <taxon>Rhodobacterales</taxon>
        <taxon>Roseobacteraceae</taxon>
        <taxon>Seohaeicola</taxon>
    </lineage>
</organism>
<sequence>MRMRFAGCEIDLDRHLFLSGGEVVRLEPQVYDLVVLLARNPGRLVTREEVIETVWDGRVVSDSTIDARVAAARRALGDDGRQQSVIATVPRRGLRFLAEVEVADREAGETAAAGREPLVPDGRSIAVLPFDDLSDPSGQSLFADGVVDDIITELCRYPDLRVIARHSSFAFRDQQIDARRAGEALDVRFVLEGGIQRAADRLRITVRLIDAASGAQSWAERYDRDIADVFALQTEIAQLVAGTVGASLHDIEQSRLVSADPATLGAYELTQRAWAKILSTDRGALAEARELAHQAISLDPAYGRPWAMVAWTYVQDRFNGYAEDLDLWAERAFEASSKAVALDGQDPYASVAFAMALLHLRQHERALAELDRSIRLCPSYAELHAQRGNVLGFMARTVEAVESADEALRLNPRGPGHHHLMRGRALLVTEDNDEARRSLETAAALRPQMPQIHFSLAVAYARLGRPEDARREVAEILERSPDITRRYQEQMLPYLRPRDLAAQLDILTGLGLPD</sequence>
<proteinExistence type="predicted"/>
<dbReference type="InterPro" id="IPR019734">
    <property type="entry name" value="TPR_rpt"/>
</dbReference>
<dbReference type="InterPro" id="IPR050498">
    <property type="entry name" value="Ycf3"/>
</dbReference>
<dbReference type="Proteomes" id="UP001597151">
    <property type="component" value="Unassembled WGS sequence"/>
</dbReference>
<dbReference type="InterPro" id="IPR011990">
    <property type="entry name" value="TPR-like_helical_dom_sf"/>
</dbReference>
<dbReference type="InterPro" id="IPR016032">
    <property type="entry name" value="Sig_transdc_resp-reg_C-effctor"/>
</dbReference>
<dbReference type="EMBL" id="JBHTKR010000006">
    <property type="protein sequence ID" value="MFD1196291.1"/>
    <property type="molecule type" value="Genomic_DNA"/>
</dbReference>
<dbReference type="SUPFAM" id="SSF48452">
    <property type="entry name" value="TPR-like"/>
    <property type="match status" value="1"/>
</dbReference>
<keyword evidence="3 4" id="KW-0238">DNA-binding</keyword>
<evidence type="ECO:0000256" key="3">
    <source>
        <dbReference type="ARBA" id="ARBA00023125"/>
    </source>
</evidence>
<evidence type="ECO:0000256" key="4">
    <source>
        <dbReference type="PROSITE-ProRule" id="PRU01091"/>
    </source>
</evidence>
<dbReference type="InterPro" id="IPR036388">
    <property type="entry name" value="WH-like_DNA-bd_sf"/>
</dbReference>
<keyword evidence="1" id="KW-0677">Repeat</keyword>
<dbReference type="SMART" id="SM00862">
    <property type="entry name" value="Trans_reg_C"/>
    <property type="match status" value="1"/>
</dbReference>
<dbReference type="InterPro" id="IPR001867">
    <property type="entry name" value="OmpR/PhoB-type_DNA-bd"/>
</dbReference>
<feature type="domain" description="OmpR/PhoB-type" evidence="5">
    <location>
        <begin position="1"/>
        <end position="98"/>
    </location>
</feature>
<accession>A0ABW3TIF5</accession>
<gene>
    <name evidence="6" type="ORF">ACFQ3C_16595</name>
</gene>
<dbReference type="Pfam" id="PF13432">
    <property type="entry name" value="TPR_16"/>
    <property type="match status" value="1"/>
</dbReference>
<dbReference type="RefSeq" id="WP_380794094.1">
    <property type="nucleotide sequence ID" value="NZ_JBHTKR010000006.1"/>
</dbReference>
<keyword evidence="7" id="KW-1185">Reference proteome</keyword>
<evidence type="ECO:0000313" key="6">
    <source>
        <dbReference type="EMBL" id="MFD1196291.1"/>
    </source>
</evidence>
<keyword evidence="2" id="KW-0802">TPR repeat</keyword>
<dbReference type="CDD" id="cd00383">
    <property type="entry name" value="trans_reg_C"/>
    <property type="match status" value="1"/>
</dbReference>
<evidence type="ECO:0000256" key="1">
    <source>
        <dbReference type="ARBA" id="ARBA00022737"/>
    </source>
</evidence>
<dbReference type="PANTHER" id="PTHR44858">
    <property type="entry name" value="TETRATRICOPEPTIDE REPEAT PROTEIN 6"/>
    <property type="match status" value="1"/>
</dbReference>
<dbReference type="Pfam" id="PF00486">
    <property type="entry name" value="Trans_reg_C"/>
    <property type="match status" value="1"/>
</dbReference>
<comment type="caution">
    <text evidence="6">The sequence shown here is derived from an EMBL/GenBank/DDBJ whole genome shotgun (WGS) entry which is preliminary data.</text>
</comment>
<dbReference type="SMART" id="SM00028">
    <property type="entry name" value="TPR"/>
    <property type="match status" value="4"/>
</dbReference>
<name>A0ABW3TIF5_9RHOB</name>
<dbReference type="PROSITE" id="PS51755">
    <property type="entry name" value="OMPR_PHOB"/>
    <property type="match status" value="1"/>
</dbReference>
<evidence type="ECO:0000313" key="7">
    <source>
        <dbReference type="Proteomes" id="UP001597151"/>
    </source>
</evidence>
<feature type="DNA-binding region" description="OmpR/PhoB-type" evidence="4">
    <location>
        <begin position="1"/>
        <end position="98"/>
    </location>
</feature>
<dbReference type="SUPFAM" id="SSF46894">
    <property type="entry name" value="C-terminal effector domain of the bipartite response regulators"/>
    <property type="match status" value="1"/>
</dbReference>
<evidence type="ECO:0000256" key="2">
    <source>
        <dbReference type="ARBA" id="ARBA00022803"/>
    </source>
</evidence>
<dbReference type="PANTHER" id="PTHR44858:SF1">
    <property type="entry name" value="UDP-N-ACETYLGLUCOSAMINE--PEPTIDE N-ACETYLGLUCOSAMINYLTRANSFERASE SPINDLY-RELATED"/>
    <property type="match status" value="1"/>
</dbReference>
<dbReference type="Gene3D" id="3.40.50.10070">
    <property type="entry name" value="TolB, N-terminal domain"/>
    <property type="match status" value="1"/>
</dbReference>
<evidence type="ECO:0000259" key="5">
    <source>
        <dbReference type="PROSITE" id="PS51755"/>
    </source>
</evidence>
<dbReference type="Gene3D" id="1.10.10.10">
    <property type="entry name" value="Winged helix-like DNA-binding domain superfamily/Winged helix DNA-binding domain"/>
    <property type="match status" value="1"/>
</dbReference>
<dbReference type="Gene3D" id="1.25.40.10">
    <property type="entry name" value="Tetratricopeptide repeat domain"/>
    <property type="match status" value="2"/>
</dbReference>